<feature type="compositionally biased region" description="Basic and acidic residues" evidence="1">
    <location>
        <begin position="105"/>
        <end position="114"/>
    </location>
</feature>
<name>A0A3N4GPC6_9ACTN</name>
<reference evidence="2 3" key="1">
    <citation type="submission" date="2018-11" db="EMBL/GenBank/DDBJ databases">
        <title>Draft genome sequence of Gordonia sp. RS15-1S isolated from rice stems.</title>
        <authorList>
            <person name="Muangham S."/>
        </authorList>
    </citation>
    <scope>NUCLEOTIDE SEQUENCE [LARGE SCALE GENOMIC DNA]</scope>
    <source>
        <strain evidence="2 3">RS15-1S</strain>
    </source>
</reference>
<evidence type="ECO:0000313" key="2">
    <source>
        <dbReference type="EMBL" id="RPA64759.1"/>
    </source>
</evidence>
<sequence>MASGTTPQRELREAADRAANDARVERMALDGREPSWSLMLNPTPQMLGDYGYDTVEGMRAMMEQRRQSARETAALLARGAEDDTTITTDTEATRPSVAALLAISDRPRNDHRAVAEAPAGAKQQLPTPTRQQHTPGLEK</sequence>
<proteinExistence type="predicted"/>
<accession>A0A3N4GPC6</accession>
<gene>
    <name evidence="2" type="ORF">EF294_06460</name>
</gene>
<evidence type="ECO:0000313" key="3">
    <source>
        <dbReference type="Proteomes" id="UP000267536"/>
    </source>
</evidence>
<feature type="compositionally biased region" description="Polar residues" evidence="1">
    <location>
        <begin position="124"/>
        <end position="139"/>
    </location>
</feature>
<dbReference type="AlphaFoldDB" id="A0A3N4GPC6"/>
<feature type="region of interest" description="Disordered" evidence="1">
    <location>
        <begin position="102"/>
        <end position="139"/>
    </location>
</feature>
<dbReference type="RefSeq" id="WP_123927028.1">
    <property type="nucleotide sequence ID" value="NZ_JBPSDP010000004.1"/>
</dbReference>
<dbReference type="EMBL" id="RKMH01000004">
    <property type="protein sequence ID" value="RPA64759.1"/>
    <property type="molecule type" value="Genomic_DNA"/>
</dbReference>
<organism evidence="2 3">
    <name type="scientific">Gordonia oryzae</name>
    <dbReference type="NCBI Taxonomy" id="2487349"/>
    <lineage>
        <taxon>Bacteria</taxon>
        <taxon>Bacillati</taxon>
        <taxon>Actinomycetota</taxon>
        <taxon>Actinomycetes</taxon>
        <taxon>Mycobacteriales</taxon>
        <taxon>Gordoniaceae</taxon>
        <taxon>Gordonia</taxon>
    </lineage>
</organism>
<comment type="caution">
    <text evidence="2">The sequence shown here is derived from an EMBL/GenBank/DDBJ whole genome shotgun (WGS) entry which is preliminary data.</text>
</comment>
<dbReference type="OrthoDB" id="9814088at2"/>
<keyword evidence="3" id="KW-1185">Reference proteome</keyword>
<protein>
    <submittedName>
        <fullName evidence="2">Uncharacterized protein</fullName>
    </submittedName>
</protein>
<dbReference type="Proteomes" id="UP000267536">
    <property type="component" value="Unassembled WGS sequence"/>
</dbReference>
<evidence type="ECO:0000256" key="1">
    <source>
        <dbReference type="SAM" id="MobiDB-lite"/>
    </source>
</evidence>